<dbReference type="STRING" id="68775.A0A5C3MIS4"/>
<proteinExistence type="predicted"/>
<dbReference type="Gene3D" id="3.40.50.150">
    <property type="entry name" value="Vaccinia Virus protein VP39"/>
    <property type="match status" value="1"/>
</dbReference>
<feature type="domain" description="DUF7053" evidence="1">
    <location>
        <begin position="21"/>
        <end position="149"/>
    </location>
</feature>
<name>A0A5C3MIS4_9AGAR</name>
<gene>
    <name evidence="2" type="ORF">BDQ12DRAFT_424626</name>
</gene>
<evidence type="ECO:0000259" key="1">
    <source>
        <dbReference type="Pfam" id="PF23155"/>
    </source>
</evidence>
<dbReference type="SUPFAM" id="SSF53335">
    <property type="entry name" value="S-adenosyl-L-methionine-dependent methyltransferases"/>
    <property type="match status" value="1"/>
</dbReference>
<dbReference type="OrthoDB" id="61390at2759"/>
<dbReference type="EMBL" id="ML213595">
    <property type="protein sequence ID" value="TFK41101.1"/>
    <property type="molecule type" value="Genomic_DNA"/>
</dbReference>
<evidence type="ECO:0000313" key="3">
    <source>
        <dbReference type="Proteomes" id="UP000308652"/>
    </source>
</evidence>
<dbReference type="AlphaFoldDB" id="A0A5C3MIS4"/>
<keyword evidence="3" id="KW-1185">Reference proteome</keyword>
<dbReference type="Pfam" id="PF23155">
    <property type="entry name" value="DUF7053"/>
    <property type="match status" value="1"/>
</dbReference>
<evidence type="ECO:0000313" key="2">
    <source>
        <dbReference type="EMBL" id="TFK41101.1"/>
    </source>
</evidence>
<sequence length="491" mass="54320">MVWPIFLTYTASHSKNMRAAPDEVLKVLHDPEVLFRLNPLVVSVVADPRNPSSLYTVKDRLNILGFETYTTYKVAFTALEDGITNEVVAGAGTVSMNEYKVEINTKDPLMTTIVEKSTIKALFFLMPFITSTMRKAHVSFLDNIATQVERPQTTSCQPTVTASLNSASGTKLPAMFTFSLAALTISVSCFGLEPRVIGIVLCGVLLVALVRIRSSDPYGLFHLSLNRLPHEDLNTQPRTEWLNMGYWKNTDAFPDACKALALKMLEAVPLTIGQYVGHGTGESIILLLSEPSIPRPSSLTGITSLLSHQQRSQARVSQLKSTRPEIKDIPVHLYAGDAVYTKAAVEHPLAPSSSNQFDVILALDCAYHFDTRHAFLLQAFQKLSPSGGIALADICFAPDSLQNGRFSIIRSLLRVMPKQNMITAKEYLRDMVEIGYTDVSLEDITEEVFPGFIRFLRSRGWGWWLFAAVLGSFRNTGARFVIVSGRKARPA</sequence>
<dbReference type="InterPro" id="IPR055481">
    <property type="entry name" value="DUF7053"/>
</dbReference>
<dbReference type="Proteomes" id="UP000308652">
    <property type="component" value="Unassembled WGS sequence"/>
</dbReference>
<dbReference type="InterPro" id="IPR029063">
    <property type="entry name" value="SAM-dependent_MTases_sf"/>
</dbReference>
<protein>
    <recommendedName>
        <fullName evidence="1">DUF7053 domain-containing protein</fullName>
    </recommendedName>
</protein>
<accession>A0A5C3MIS4</accession>
<organism evidence="2 3">
    <name type="scientific">Crucibulum laeve</name>
    <dbReference type="NCBI Taxonomy" id="68775"/>
    <lineage>
        <taxon>Eukaryota</taxon>
        <taxon>Fungi</taxon>
        <taxon>Dikarya</taxon>
        <taxon>Basidiomycota</taxon>
        <taxon>Agaricomycotina</taxon>
        <taxon>Agaricomycetes</taxon>
        <taxon>Agaricomycetidae</taxon>
        <taxon>Agaricales</taxon>
        <taxon>Agaricineae</taxon>
        <taxon>Nidulariaceae</taxon>
        <taxon>Crucibulum</taxon>
    </lineage>
</organism>
<reference evidence="2 3" key="1">
    <citation type="journal article" date="2019" name="Nat. Ecol. Evol.">
        <title>Megaphylogeny resolves global patterns of mushroom evolution.</title>
        <authorList>
            <person name="Varga T."/>
            <person name="Krizsan K."/>
            <person name="Foldi C."/>
            <person name="Dima B."/>
            <person name="Sanchez-Garcia M."/>
            <person name="Sanchez-Ramirez S."/>
            <person name="Szollosi G.J."/>
            <person name="Szarkandi J.G."/>
            <person name="Papp V."/>
            <person name="Albert L."/>
            <person name="Andreopoulos W."/>
            <person name="Angelini C."/>
            <person name="Antonin V."/>
            <person name="Barry K.W."/>
            <person name="Bougher N.L."/>
            <person name="Buchanan P."/>
            <person name="Buyck B."/>
            <person name="Bense V."/>
            <person name="Catcheside P."/>
            <person name="Chovatia M."/>
            <person name="Cooper J."/>
            <person name="Damon W."/>
            <person name="Desjardin D."/>
            <person name="Finy P."/>
            <person name="Geml J."/>
            <person name="Haridas S."/>
            <person name="Hughes K."/>
            <person name="Justo A."/>
            <person name="Karasinski D."/>
            <person name="Kautmanova I."/>
            <person name="Kiss B."/>
            <person name="Kocsube S."/>
            <person name="Kotiranta H."/>
            <person name="LaButti K.M."/>
            <person name="Lechner B.E."/>
            <person name="Liimatainen K."/>
            <person name="Lipzen A."/>
            <person name="Lukacs Z."/>
            <person name="Mihaltcheva S."/>
            <person name="Morgado L.N."/>
            <person name="Niskanen T."/>
            <person name="Noordeloos M.E."/>
            <person name="Ohm R.A."/>
            <person name="Ortiz-Santana B."/>
            <person name="Ovrebo C."/>
            <person name="Racz N."/>
            <person name="Riley R."/>
            <person name="Savchenko A."/>
            <person name="Shiryaev A."/>
            <person name="Soop K."/>
            <person name="Spirin V."/>
            <person name="Szebenyi C."/>
            <person name="Tomsovsky M."/>
            <person name="Tulloss R.E."/>
            <person name="Uehling J."/>
            <person name="Grigoriev I.V."/>
            <person name="Vagvolgyi C."/>
            <person name="Papp T."/>
            <person name="Martin F.M."/>
            <person name="Miettinen O."/>
            <person name="Hibbett D.S."/>
            <person name="Nagy L.G."/>
        </authorList>
    </citation>
    <scope>NUCLEOTIDE SEQUENCE [LARGE SCALE GENOMIC DNA]</scope>
    <source>
        <strain evidence="2 3">CBS 166.37</strain>
    </source>
</reference>